<sequence>ELGQPEKIDRPVAIQSIRVGVGFGV</sequence>
<name>A0A1R3IYM4_COCAP</name>
<feature type="non-terminal residue" evidence="1">
    <location>
        <position position="25"/>
    </location>
</feature>
<evidence type="ECO:0000313" key="1">
    <source>
        <dbReference type="EMBL" id="OMO87666.1"/>
    </source>
</evidence>
<dbReference type="AlphaFoldDB" id="A0A1R3IYM4"/>
<dbReference type="Proteomes" id="UP000188268">
    <property type="component" value="Unassembled WGS sequence"/>
</dbReference>
<accession>A0A1R3IYM4</accession>
<dbReference type="EMBL" id="AWWV01009185">
    <property type="protein sequence ID" value="OMO87666.1"/>
    <property type="molecule type" value="Genomic_DNA"/>
</dbReference>
<gene>
    <name evidence="1" type="ORF">CCACVL1_08837</name>
</gene>
<comment type="caution">
    <text evidence="1">The sequence shown here is derived from an EMBL/GenBank/DDBJ whole genome shotgun (WGS) entry which is preliminary data.</text>
</comment>
<organism evidence="1 2">
    <name type="scientific">Corchorus capsularis</name>
    <name type="common">Jute</name>
    <dbReference type="NCBI Taxonomy" id="210143"/>
    <lineage>
        <taxon>Eukaryota</taxon>
        <taxon>Viridiplantae</taxon>
        <taxon>Streptophyta</taxon>
        <taxon>Embryophyta</taxon>
        <taxon>Tracheophyta</taxon>
        <taxon>Spermatophyta</taxon>
        <taxon>Magnoliopsida</taxon>
        <taxon>eudicotyledons</taxon>
        <taxon>Gunneridae</taxon>
        <taxon>Pentapetalae</taxon>
        <taxon>rosids</taxon>
        <taxon>malvids</taxon>
        <taxon>Malvales</taxon>
        <taxon>Malvaceae</taxon>
        <taxon>Grewioideae</taxon>
        <taxon>Apeibeae</taxon>
        <taxon>Corchorus</taxon>
    </lineage>
</organism>
<reference evidence="1 2" key="1">
    <citation type="submission" date="2013-09" db="EMBL/GenBank/DDBJ databases">
        <title>Corchorus capsularis genome sequencing.</title>
        <authorList>
            <person name="Alam M."/>
            <person name="Haque M.S."/>
            <person name="Islam M.S."/>
            <person name="Emdad E.M."/>
            <person name="Islam M.M."/>
            <person name="Ahmed B."/>
            <person name="Halim A."/>
            <person name="Hossen Q.M.M."/>
            <person name="Hossain M.Z."/>
            <person name="Ahmed R."/>
            <person name="Khan M.M."/>
            <person name="Islam R."/>
            <person name="Rashid M.M."/>
            <person name="Khan S.A."/>
            <person name="Rahman M.S."/>
            <person name="Alam M."/>
        </authorList>
    </citation>
    <scope>NUCLEOTIDE SEQUENCE [LARGE SCALE GENOMIC DNA]</scope>
    <source>
        <strain evidence="2">cv. CVL-1</strain>
        <tissue evidence="1">Whole seedling</tissue>
    </source>
</reference>
<keyword evidence="2" id="KW-1185">Reference proteome</keyword>
<evidence type="ECO:0000313" key="2">
    <source>
        <dbReference type="Proteomes" id="UP000188268"/>
    </source>
</evidence>
<proteinExistence type="predicted"/>
<dbReference type="Gramene" id="OMO87666">
    <property type="protein sequence ID" value="OMO87666"/>
    <property type="gene ID" value="CCACVL1_08837"/>
</dbReference>
<protein>
    <submittedName>
        <fullName evidence="1">Uncharacterized protein</fullName>
    </submittedName>
</protein>
<feature type="non-terminal residue" evidence="1">
    <location>
        <position position="1"/>
    </location>
</feature>